<reference evidence="3" key="1">
    <citation type="submission" date="2012-06" db="EMBL/GenBank/DDBJ databases">
        <title>The genome sequence of Coniosporium apollinis CBS 100218.</title>
        <authorList>
            <consortium name="The Broad Institute Genome Sequencing Platform"/>
            <person name="Cuomo C."/>
            <person name="Gorbushina A."/>
            <person name="Noack S."/>
            <person name="Walker B."/>
            <person name="Young S.K."/>
            <person name="Zeng Q."/>
            <person name="Gargeya S."/>
            <person name="Fitzgerald M."/>
            <person name="Haas B."/>
            <person name="Abouelleil A."/>
            <person name="Alvarado L."/>
            <person name="Arachchi H.M."/>
            <person name="Berlin A.M."/>
            <person name="Chapman S.B."/>
            <person name="Goldberg J."/>
            <person name="Griggs A."/>
            <person name="Gujja S."/>
            <person name="Hansen M."/>
            <person name="Howarth C."/>
            <person name="Imamovic A."/>
            <person name="Larimer J."/>
            <person name="McCowan C."/>
            <person name="Montmayeur A."/>
            <person name="Murphy C."/>
            <person name="Neiman D."/>
            <person name="Pearson M."/>
            <person name="Priest M."/>
            <person name="Roberts A."/>
            <person name="Saif S."/>
            <person name="Shea T."/>
            <person name="Sisk P."/>
            <person name="Sykes S."/>
            <person name="Wortman J."/>
            <person name="Nusbaum C."/>
            <person name="Birren B."/>
        </authorList>
    </citation>
    <scope>NUCLEOTIDE SEQUENCE [LARGE SCALE GENOMIC DNA]</scope>
    <source>
        <strain evidence="3">CBS 100218</strain>
    </source>
</reference>
<feature type="region of interest" description="Disordered" evidence="1">
    <location>
        <begin position="17"/>
        <end position="107"/>
    </location>
</feature>
<dbReference type="GeneID" id="19902535"/>
<feature type="compositionally biased region" description="Low complexity" evidence="1">
    <location>
        <begin position="55"/>
        <end position="71"/>
    </location>
</feature>
<dbReference type="EMBL" id="JH767577">
    <property type="protein sequence ID" value="EON65982.1"/>
    <property type="molecule type" value="Genomic_DNA"/>
</dbReference>
<dbReference type="Proteomes" id="UP000016924">
    <property type="component" value="Unassembled WGS sequence"/>
</dbReference>
<protein>
    <submittedName>
        <fullName evidence="2">Uncharacterized protein</fullName>
    </submittedName>
</protein>
<dbReference type="AlphaFoldDB" id="R7YVQ8"/>
<dbReference type="OMA" id="MDNRAIR"/>
<accession>R7YVQ8</accession>
<gene>
    <name evidence="2" type="ORF">W97_05224</name>
</gene>
<dbReference type="RefSeq" id="XP_007781299.1">
    <property type="nucleotide sequence ID" value="XM_007783109.1"/>
</dbReference>
<dbReference type="OrthoDB" id="4188844at2759"/>
<evidence type="ECO:0000313" key="2">
    <source>
        <dbReference type="EMBL" id="EON65982.1"/>
    </source>
</evidence>
<sequence length="163" mass="18182">MPSPPRQLPIRLHHILAQQTPTAASRPAMASREPPRRTTTASGVRRNLFQHTASRRPATTASSTSGTSVTTLQVAPEETNADIAVRDEHGNYQLEQPAMTPMGRDEGRDEREVDHRLIEAYRKRQQHIEPHELKATLQASLLAKVASLDDDKWMFEAEGPMSS</sequence>
<name>R7YVQ8_CONA1</name>
<proteinExistence type="predicted"/>
<keyword evidence="3" id="KW-1185">Reference proteome</keyword>
<evidence type="ECO:0000256" key="1">
    <source>
        <dbReference type="SAM" id="MobiDB-lite"/>
    </source>
</evidence>
<dbReference type="HOGENOM" id="CLU_076636_1_0_1"/>
<evidence type="ECO:0000313" key="3">
    <source>
        <dbReference type="Proteomes" id="UP000016924"/>
    </source>
</evidence>
<dbReference type="eggNOG" id="ENOG502SQDE">
    <property type="taxonomic scope" value="Eukaryota"/>
</dbReference>
<organism evidence="2 3">
    <name type="scientific">Coniosporium apollinis (strain CBS 100218)</name>
    <name type="common">Rock-inhabiting black yeast</name>
    <dbReference type="NCBI Taxonomy" id="1168221"/>
    <lineage>
        <taxon>Eukaryota</taxon>
        <taxon>Fungi</taxon>
        <taxon>Dikarya</taxon>
        <taxon>Ascomycota</taxon>
        <taxon>Pezizomycotina</taxon>
        <taxon>Dothideomycetes</taxon>
        <taxon>Dothideomycetes incertae sedis</taxon>
        <taxon>Coniosporium</taxon>
    </lineage>
</organism>